<dbReference type="RefSeq" id="WP_369736943.1">
    <property type="nucleotide sequence ID" value="NZ_JBGEDP010000001.1"/>
</dbReference>
<name>A0ABV4C1C7_9MYCO</name>
<reference evidence="2 3" key="1">
    <citation type="submission" date="2024-08" db="EMBL/GenBank/DDBJ databases">
        <title>Mycobacterium servetensis sp. nov., a novel rapid-growing mycobacterial species recovered from a human patient in Zaragoza, Spain.</title>
        <authorList>
            <person name="Tristancho-Baro A.I."/>
            <person name="Buenestado-Serrano S."/>
            <person name="Garcia De Viedma D."/>
            <person name="Milagro-Beamonte A."/>
            <person name="Burillo N."/>
            <person name="Sanz S."/>
            <person name="Lopez-Calleja A.I."/>
            <person name="Penas-Utrilla D."/>
            <person name="Guardingo M."/>
            <person name="Garcia M.J."/>
            <person name="Vinuelas-Bayon J."/>
        </authorList>
    </citation>
    <scope>NUCLEOTIDE SEQUENCE [LARGE SCALE GENOMIC DNA]</scope>
    <source>
        <strain evidence="3">HUMS_12744610</strain>
    </source>
</reference>
<dbReference type="Pfam" id="PF22087">
    <property type="entry name" value="CT0912-like_C"/>
    <property type="match status" value="1"/>
</dbReference>
<proteinExistence type="predicted"/>
<dbReference type="InterPro" id="IPR054310">
    <property type="entry name" value="CT0912-like_C"/>
</dbReference>
<accession>A0ABV4C1C7</accession>
<dbReference type="Proteomes" id="UP001564760">
    <property type="component" value="Unassembled WGS sequence"/>
</dbReference>
<evidence type="ECO:0000313" key="3">
    <source>
        <dbReference type="Proteomes" id="UP001564760"/>
    </source>
</evidence>
<protein>
    <recommendedName>
        <fullName evidence="1">CT0912-like C-terminal domain-containing protein</fullName>
    </recommendedName>
</protein>
<feature type="domain" description="CT0912-like C-terminal" evidence="1">
    <location>
        <begin position="33"/>
        <end position="161"/>
    </location>
</feature>
<comment type="caution">
    <text evidence="2">The sequence shown here is derived from an EMBL/GenBank/DDBJ whole genome shotgun (WGS) entry which is preliminary data.</text>
</comment>
<dbReference type="EMBL" id="JBGEDP010000001">
    <property type="protein sequence ID" value="MEY8014473.1"/>
    <property type="molecule type" value="Genomic_DNA"/>
</dbReference>
<keyword evidence="3" id="KW-1185">Reference proteome</keyword>
<evidence type="ECO:0000259" key="1">
    <source>
        <dbReference type="Pfam" id="PF22087"/>
    </source>
</evidence>
<evidence type="ECO:0000313" key="2">
    <source>
        <dbReference type="EMBL" id="MEY8014473.1"/>
    </source>
</evidence>
<gene>
    <name evidence="2" type="ORF">AB8998_05350</name>
</gene>
<organism evidence="2 3">
    <name type="scientific">Mycobacterium servetii</name>
    <dbReference type="NCBI Taxonomy" id="3237418"/>
    <lineage>
        <taxon>Bacteria</taxon>
        <taxon>Bacillati</taxon>
        <taxon>Actinomycetota</taxon>
        <taxon>Actinomycetes</taxon>
        <taxon>Mycobacteriales</taxon>
        <taxon>Mycobacteriaceae</taxon>
        <taxon>Mycobacterium</taxon>
    </lineage>
</organism>
<sequence>MPKLISTASETIRNHISIRCSFALPITRNFGRLRHPVEAPEHDTVTVVNHVMVADTGHHEWEKLVLPLLKVAQETYQPNDDPSGIGQPGSKNNRLFRKALSTEILRNTTPDGELRAYLLHGVWESVWDHENSHLDARFHETSGPVGAGVEIGPFEPFYLTRFMATG</sequence>